<protein>
    <submittedName>
        <fullName evidence="1">Uncharacterized protein</fullName>
    </submittedName>
</protein>
<evidence type="ECO:0000313" key="2">
    <source>
        <dbReference type="Proteomes" id="UP000659172"/>
    </source>
</evidence>
<name>A0ABX2QK85_9HYPH</name>
<proteinExistence type="predicted"/>
<gene>
    <name evidence="1" type="ORF">HV823_21215</name>
</gene>
<dbReference type="RefSeq" id="WP_176951718.1">
    <property type="nucleotide sequence ID" value="NZ_JABXYK010000016.1"/>
</dbReference>
<evidence type="ECO:0000313" key="1">
    <source>
        <dbReference type="EMBL" id="NVP57776.1"/>
    </source>
</evidence>
<organism evidence="1 2">
    <name type="scientific">Mycoplana rhizolycopersici</name>
    <dbReference type="NCBI Taxonomy" id="2746702"/>
    <lineage>
        <taxon>Bacteria</taxon>
        <taxon>Pseudomonadati</taxon>
        <taxon>Pseudomonadota</taxon>
        <taxon>Alphaproteobacteria</taxon>
        <taxon>Hyphomicrobiales</taxon>
        <taxon>Rhizobiaceae</taxon>
        <taxon>Mycoplana</taxon>
    </lineage>
</organism>
<reference evidence="1 2" key="1">
    <citation type="submission" date="2020-06" db="EMBL/GenBank/DDBJ databases">
        <title>Rhizobium sp.nov. isolated from the tomato plant.</title>
        <authorList>
            <person name="Thin K.K."/>
            <person name="Zhang X."/>
            <person name="He S."/>
        </authorList>
    </citation>
    <scope>NUCLEOTIDE SEQUENCE [LARGE SCALE GENOMIC DNA]</scope>
    <source>
        <strain evidence="1 2">DBTS2</strain>
    </source>
</reference>
<keyword evidence="2" id="KW-1185">Reference proteome</keyword>
<dbReference type="EMBL" id="JABXYK010000016">
    <property type="protein sequence ID" value="NVP57776.1"/>
    <property type="molecule type" value="Genomic_DNA"/>
</dbReference>
<dbReference type="Proteomes" id="UP000659172">
    <property type="component" value="Unassembled WGS sequence"/>
</dbReference>
<comment type="caution">
    <text evidence="1">The sequence shown here is derived from an EMBL/GenBank/DDBJ whole genome shotgun (WGS) entry which is preliminary data.</text>
</comment>
<accession>A0ABX2QK85</accession>
<sequence length="113" mass="12655">MGQTFSAYLRTAQTVRSVRQIHTITTAICEDPYASEHLKRTSAALTRKLEQVIDRPIASAAFLASIWRDFRGLNALLETEHGRLNLVLPKGETEPAADWHFLKEKGPAENRGP</sequence>